<keyword evidence="4" id="KW-1185">Reference proteome</keyword>
<dbReference type="STRING" id="743788.S8EEI9"/>
<organism evidence="3 4">
    <name type="scientific">Fomitopsis schrenkii</name>
    <name type="common">Brown rot fungus</name>
    <dbReference type="NCBI Taxonomy" id="2126942"/>
    <lineage>
        <taxon>Eukaryota</taxon>
        <taxon>Fungi</taxon>
        <taxon>Dikarya</taxon>
        <taxon>Basidiomycota</taxon>
        <taxon>Agaricomycotina</taxon>
        <taxon>Agaricomycetes</taxon>
        <taxon>Polyporales</taxon>
        <taxon>Fomitopsis</taxon>
    </lineage>
</organism>
<dbReference type="PANTHER" id="PTHR11926">
    <property type="entry name" value="GLUCOSYL/GLUCURONOSYL TRANSFERASES"/>
    <property type="match status" value="1"/>
</dbReference>
<accession>S8EEI9</accession>
<comment type="similarity">
    <text evidence="1">Belongs to the UDP-glycosyltransferase family.</text>
</comment>
<dbReference type="PANTHER" id="PTHR11926:SF774">
    <property type="entry name" value="UDP-GLYCOSYLTRANSFERASE 85A1-RELATED"/>
    <property type="match status" value="1"/>
</dbReference>
<dbReference type="GO" id="GO:0008194">
    <property type="term" value="F:UDP-glycosyltransferase activity"/>
    <property type="evidence" value="ECO:0007669"/>
    <property type="project" value="InterPro"/>
</dbReference>
<dbReference type="Pfam" id="PF00201">
    <property type="entry name" value="UDPGT"/>
    <property type="match status" value="1"/>
</dbReference>
<dbReference type="EMBL" id="KE504132">
    <property type="protein sequence ID" value="EPT02963.1"/>
    <property type="molecule type" value="Genomic_DNA"/>
</dbReference>
<dbReference type="OrthoDB" id="5835829at2759"/>
<dbReference type="AlphaFoldDB" id="S8EEI9"/>
<evidence type="ECO:0000313" key="4">
    <source>
        <dbReference type="Proteomes" id="UP000015241"/>
    </source>
</evidence>
<dbReference type="SUPFAM" id="SSF53756">
    <property type="entry name" value="UDP-Glycosyltransferase/glycogen phosphorylase"/>
    <property type="match status" value="1"/>
</dbReference>
<evidence type="ECO:0000256" key="2">
    <source>
        <dbReference type="ARBA" id="ARBA00022679"/>
    </source>
</evidence>
<protein>
    <recommendedName>
        <fullName evidence="5">UDP-glycosyltransferases domain-containing protein</fullName>
    </recommendedName>
</protein>
<dbReference type="Proteomes" id="UP000015241">
    <property type="component" value="Unassembled WGS sequence"/>
</dbReference>
<dbReference type="HOGENOM" id="CLU_001724_12_1_1"/>
<dbReference type="InterPro" id="IPR002213">
    <property type="entry name" value="UDP_glucos_trans"/>
</dbReference>
<dbReference type="CDD" id="cd03784">
    <property type="entry name" value="GT1_Gtf-like"/>
    <property type="match status" value="1"/>
</dbReference>
<reference evidence="3 4" key="1">
    <citation type="journal article" date="2012" name="Science">
        <title>The Paleozoic origin of enzymatic lignin decomposition reconstructed from 31 fungal genomes.</title>
        <authorList>
            <person name="Floudas D."/>
            <person name="Binder M."/>
            <person name="Riley R."/>
            <person name="Barry K."/>
            <person name="Blanchette R.A."/>
            <person name="Henrissat B."/>
            <person name="Martinez A.T."/>
            <person name="Otillar R."/>
            <person name="Spatafora J.W."/>
            <person name="Yadav J.S."/>
            <person name="Aerts A."/>
            <person name="Benoit I."/>
            <person name="Boyd A."/>
            <person name="Carlson A."/>
            <person name="Copeland A."/>
            <person name="Coutinho P.M."/>
            <person name="de Vries R.P."/>
            <person name="Ferreira P."/>
            <person name="Findley K."/>
            <person name="Foster B."/>
            <person name="Gaskell J."/>
            <person name="Glotzer D."/>
            <person name="Gorecki P."/>
            <person name="Heitman J."/>
            <person name="Hesse C."/>
            <person name="Hori C."/>
            <person name="Igarashi K."/>
            <person name="Jurgens J.A."/>
            <person name="Kallen N."/>
            <person name="Kersten P."/>
            <person name="Kohler A."/>
            <person name="Kuees U."/>
            <person name="Kumar T.K.A."/>
            <person name="Kuo A."/>
            <person name="LaButti K."/>
            <person name="Larrondo L.F."/>
            <person name="Lindquist E."/>
            <person name="Ling A."/>
            <person name="Lombard V."/>
            <person name="Lucas S."/>
            <person name="Lundell T."/>
            <person name="Martin R."/>
            <person name="McLaughlin D.J."/>
            <person name="Morgenstern I."/>
            <person name="Morin E."/>
            <person name="Murat C."/>
            <person name="Nagy L.G."/>
            <person name="Nolan M."/>
            <person name="Ohm R.A."/>
            <person name="Patyshakuliyeva A."/>
            <person name="Rokas A."/>
            <person name="Ruiz-Duenas F.J."/>
            <person name="Sabat G."/>
            <person name="Salamov A."/>
            <person name="Samejima M."/>
            <person name="Schmutz J."/>
            <person name="Slot J.C."/>
            <person name="St John F."/>
            <person name="Stenlid J."/>
            <person name="Sun H."/>
            <person name="Sun S."/>
            <person name="Syed K."/>
            <person name="Tsang A."/>
            <person name="Wiebenga A."/>
            <person name="Young D."/>
            <person name="Pisabarro A."/>
            <person name="Eastwood D.C."/>
            <person name="Martin F."/>
            <person name="Cullen D."/>
            <person name="Grigoriev I.V."/>
            <person name="Hibbett D.S."/>
        </authorList>
    </citation>
    <scope>NUCLEOTIDE SEQUENCE</scope>
    <source>
        <strain evidence="4">FP-58527</strain>
    </source>
</reference>
<proteinExistence type="inferred from homology"/>
<dbReference type="Gene3D" id="3.40.50.2000">
    <property type="entry name" value="Glycogen Phosphorylase B"/>
    <property type="match status" value="2"/>
</dbReference>
<gene>
    <name evidence="3" type="ORF">FOMPIDRAFT_137518</name>
</gene>
<name>S8EEI9_FOMSC</name>
<dbReference type="eggNOG" id="KOG1192">
    <property type="taxonomic scope" value="Eukaryota"/>
</dbReference>
<sequence length="529" mass="59497">MSVILGSFHKRRHVAVFVYKSWGQIRPVCDLVAHMVKLRAVAITLLTTATFYDRIQNELKRNFNADDIHRMLYIRFIALRHNRSDPLDNRILEDSFSKAFERLTYDQPLACVHTGMEFEPISPPDVVILDFQGRGPLSEIRRLSQKHVKVYVWFAGAPSAIFRMYGPERIGGIGDLPSKAEHLARRTGMSIERAAGEIALGDSACLIYIPGLPPIYDYEVQPQRLMGPKGQVGDMMLTAYDTLSGCDGVILASPECYEREATSVLREWFATTSRVVYACGPLVTAELPSSITTEKQLPSTAPVEDFLFAIMASHGERSLVYISFGTVYWPLEPEKLAAFLDIVMAMKIPFILNHASPYLPADELIIQKVSNYRYGLFTRWCPQKLILSHSVTGWFVTHGGHNSVIESITEGVPMICWPFAFNHSLNAVRVSEQLQIGYELLETRNGPGLRRSHRLGKAPQGTLEAFIAEARDVLRKALGEDGVRKLRNVQRLRREVAQAWSRRGSSRRAMEDLLASFGSGGHFLPSWLC</sequence>
<dbReference type="InParanoid" id="S8EEI9"/>
<evidence type="ECO:0000256" key="1">
    <source>
        <dbReference type="ARBA" id="ARBA00009995"/>
    </source>
</evidence>
<keyword evidence="2" id="KW-0808">Transferase</keyword>
<evidence type="ECO:0008006" key="5">
    <source>
        <dbReference type="Google" id="ProtNLM"/>
    </source>
</evidence>
<evidence type="ECO:0000313" key="3">
    <source>
        <dbReference type="EMBL" id="EPT02963.1"/>
    </source>
</evidence>